<dbReference type="GO" id="GO:0008253">
    <property type="term" value="F:5'-nucleotidase activity"/>
    <property type="evidence" value="ECO:0007669"/>
    <property type="project" value="UniProtKB-UniRule"/>
</dbReference>
<feature type="binding site" evidence="5">
    <location>
        <position position="10"/>
    </location>
    <ligand>
        <name>a divalent metal cation</name>
        <dbReference type="ChEBI" id="CHEBI:60240"/>
    </ligand>
</feature>
<dbReference type="PANTHER" id="PTHR30457">
    <property type="entry name" value="5'-NUCLEOTIDASE SURE"/>
    <property type="match status" value="1"/>
</dbReference>
<accession>A0A9R1C937</accession>
<dbReference type="HAMAP" id="MF_00060">
    <property type="entry name" value="SurE"/>
    <property type="match status" value="1"/>
</dbReference>
<reference evidence="7" key="1">
    <citation type="journal article" date="2022" name="Int. J. Syst. Evol. Microbiol.">
        <title>Prevotella lacticifex sp. nov., isolated from the rumen of cows.</title>
        <authorList>
            <person name="Shinkai T."/>
            <person name="Ikeyama N."/>
            <person name="Kumagai M."/>
            <person name="Ohmori H."/>
            <person name="Sakamoto M."/>
            <person name="Ohkuma M."/>
            <person name="Mitsumori M."/>
        </authorList>
    </citation>
    <scope>NUCLEOTIDE SEQUENCE</scope>
    <source>
        <strain evidence="7">R5076</strain>
    </source>
</reference>
<comment type="similarity">
    <text evidence="2 5">Belongs to the SurE nucleotidase family.</text>
</comment>
<organism evidence="7 8">
    <name type="scientific">Prevotella lacticifex</name>
    <dbReference type="NCBI Taxonomy" id="2854755"/>
    <lineage>
        <taxon>Bacteria</taxon>
        <taxon>Pseudomonadati</taxon>
        <taxon>Bacteroidota</taxon>
        <taxon>Bacteroidia</taxon>
        <taxon>Bacteroidales</taxon>
        <taxon>Prevotellaceae</taxon>
        <taxon>Prevotella</taxon>
    </lineage>
</organism>
<keyword evidence="3 5" id="KW-0479">Metal-binding</keyword>
<evidence type="ECO:0000256" key="3">
    <source>
        <dbReference type="ARBA" id="ARBA00022723"/>
    </source>
</evidence>
<dbReference type="InterPro" id="IPR036523">
    <property type="entry name" value="SurE-like_sf"/>
</dbReference>
<proteinExistence type="inferred from homology"/>
<feature type="binding site" evidence="5">
    <location>
        <position position="11"/>
    </location>
    <ligand>
        <name>a divalent metal cation</name>
        <dbReference type="ChEBI" id="CHEBI:60240"/>
    </ligand>
</feature>
<comment type="caution">
    <text evidence="7">The sequence shown here is derived from an EMBL/GenBank/DDBJ whole genome shotgun (WGS) entry which is preliminary data.</text>
</comment>
<dbReference type="InterPro" id="IPR002828">
    <property type="entry name" value="SurE-like_Pase/nucleotidase"/>
</dbReference>
<dbReference type="GO" id="GO:0046872">
    <property type="term" value="F:metal ion binding"/>
    <property type="evidence" value="ECO:0007669"/>
    <property type="project" value="UniProtKB-UniRule"/>
</dbReference>
<comment type="function">
    <text evidence="5">Nucleotidase that shows phosphatase activity on nucleoside 5'-monophosphates.</text>
</comment>
<sequence>MRPFILISNDDGYHSNGIRTLVSFLSDFADILVCAPESARSGFSCAFSAVDYLRLKQRHNIPGADVWSCNGTPVDCVKIALDRLCGGRRPDLILGGINHGDNSSVNNHYSGTMGVALEGCMKYIPSIAFSSCDYNENADLSYLRDHVRDMVRRVLTDGLPKGVCLNVNFPKIDPSTEQFAGVRVCRMGFGSWINEVVKCHHPRGYDYYWMVGEYRDDEPGATDNDRWALAHKYIAVTPTRVDVTDYDQISAMSDWNE</sequence>
<name>A0A9R1C937_9BACT</name>
<evidence type="ECO:0000313" key="7">
    <source>
        <dbReference type="EMBL" id="GJG58302.1"/>
    </source>
</evidence>
<dbReference type="AlphaFoldDB" id="A0A9R1C937"/>
<dbReference type="Proteomes" id="UP000825483">
    <property type="component" value="Unassembled WGS sequence"/>
</dbReference>
<evidence type="ECO:0000313" key="8">
    <source>
        <dbReference type="Proteomes" id="UP000825483"/>
    </source>
</evidence>
<dbReference type="NCBIfam" id="TIGR00087">
    <property type="entry name" value="surE"/>
    <property type="match status" value="1"/>
</dbReference>
<feature type="binding site" evidence="5">
    <location>
        <position position="98"/>
    </location>
    <ligand>
        <name>a divalent metal cation</name>
        <dbReference type="ChEBI" id="CHEBI:60240"/>
    </ligand>
</feature>
<dbReference type="Gene3D" id="3.40.1210.10">
    <property type="entry name" value="Survival protein SurE-like phosphatase/nucleotidase"/>
    <property type="match status" value="1"/>
</dbReference>
<evidence type="ECO:0000256" key="1">
    <source>
        <dbReference type="ARBA" id="ARBA00000815"/>
    </source>
</evidence>
<keyword evidence="4 5" id="KW-0378">Hydrolase</keyword>
<comment type="catalytic activity">
    <reaction evidence="1 5">
        <text>a ribonucleoside 5'-phosphate + H2O = a ribonucleoside + phosphate</text>
        <dbReference type="Rhea" id="RHEA:12484"/>
        <dbReference type="ChEBI" id="CHEBI:15377"/>
        <dbReference type="ChEBI" id="CHEBI:18254"/>
        <dbReference type="ChEBI" id="CHEBI:43474"/>
        <dbReference type="ChEBI" id="CHEBI:58043"/>
        <dbReference type="EC" id="3.1.3.5"/>
    </reaction>
</comment>
<evidence type="ECO:0000256" key="2">
    <source>
        <dbReference type="ARBA" id="ARBA00011062"/>
    </source>
</evidence>
<dbReference type="PANTHER" id="PTHR30457:SF0">
    <property type="entry name" value="PHOSPHATASE, PUTATIVE (AFU_ORTHOLOGUE AFUA_4G01070)-RELATED"/>
    <property type="match status" value="1"/>
</dbReference>
<evidence type="ECO:0000259" key="6">
    <source>
        <dbReference type="Pfam" id="PF01975"/>
    </source>
</evidence>
<dbReference type="GeneID" id="72467668"/>
<keyword evidence="5" id="KW-0547">Nucleotide-binding</keyword>
<dbReference type="GO" id="GO:0005737">
    <property type="term" value="C:cytoplasm"/>
    <property type="evidence" value="ECO:0007669"/>
    <property type="project" value="UniProtKB-SubCell"/>
</dbReference>
<comment type="cofactor">
    <cofactor evidence="5">
        <name>a divalent metal cation</name>
        <dbReference type="ChEBI" id="CHEBI:60240"/>
    </cofactor>
    <text evidence="5">Binds 1 divalent metal cation per subunit.</text>
</comment>
<evidence type="ECO:0000256" key="5">
    <source>
        <dbReference type="HAMAP-Rule" id="MF_00060"/>
    </source>
</evidence>
<keyword evidence="5" id="KW-0963">Cytoplasm</keyword>
<dbReference type="InterPro" id="IPR030048">
    <property type="entry name" value="SurE"/>
</dbReference>
<dbReference type="EC" id="3.1.3.5" evidence="5"/>
<comment type="subcellular location">
    <subcellularLocation>
        <location evidence="5">Cytoplasm</location>
    </subcellularLocation>
</comment>
<evidence type="ECO:0000256" key="4">
    <source>
        <dbReference type="ARBA" id="ARBA00022801"/>
    </source>
</evidence>
<dbReference type="Pfam" id="PF01975">
    <property type="entry name" value="SurE"/>
    <property type="match status" value="1"/>
</dbReference>
<feature type="binding site" evidence="5">
    <location>
        <position position="41"/>
    </location>
    <ligand>
        <name>a divalent metal cation</name>
        <dbReference type="ChEBI" id="CHEBI:60240"/>
    </ligand>
</feature>
<dbReference type="EMBL" id="BPUB01000001">
    <property type="protein sequence ID" value="GJG58302.1"/>
    <property type="molecule type" value="Genomic_DNA"/>
</dbReference>
<dbReference type="SUPFAM" id="SSF64167">
    <property type="entry name" value="SurE-like"/>
    <property type="match status" value="1"/>
</dbReference>
<dbReference type="RefSeq" id="WP_223926401.1">
    <property type="nucleotide sequence ID" value="NZ_BPTU01000001.1"/>
</dbReference>
<feature type="domain" description="Survival protein SurE-like phosphatase/nucleotidase" evidence="6">
    <location>
        <begin position="5"/>
        <end position="192"/>
    </location>
</feature>
<protein>
    <recommendedName>
        <fullName evidence="5">5'-nucleotidase SurE</fullName>
        <ecNumber evidence="5">3.1.3.5</ecNumber>
    </recommendedName>
    <alternativeName>
        <fullName evidence="5">Nucleoside 5'-monophosphate phosphohydrolase</fullName>
    </alternativeName>
</protein>
<dbReference type="GO" id="GO:0000166">
    <property type="term" value="F:nucleotide binding"/>
    <property type="evidence" value="ECO:0007669"/>
    <property type="project" value="UniProtKB-KW"/>
</dbReference>
<gene>
    <name evidence="5 7" type="primary">surE</name>
    <name evidence="7" type="ORF">PRLR5076_11530</name>
</gene>
<keyword evidence="8" id="KW-1185">Reference proteome</keyword>